<organism evidence="2 3">
    <name type="scientific">Azospirillum endophyticum</name>
    <dbReference type="NCBI Taxonomy" id="2800326"/>
    <lineage>
        <taxon>Bacteria</taxon>
        <taxon>Pseudomonadati</taxon>
        <taxon>Pseudomonadota</taxon>
        <taxon>Alphaproteobacteria</taxon>
        <taxon>Rhodospirillales</taxon>
        <taxon>Azospirillaceae</taxon>
        <taxon>Azospirillum</taxon>
    </lineage>
</organism>
<reference evidence="3" key="1">
    <citation type="submission" date="2021-01" db="EMBL/GenBank/DDBJ databases">
        <title>Genome public.</title>
        <authorList>
            <person name="Liu C."/>
            <person name="Sun Q."/>
        </authorList>
    </citation>
    <scope>NUCLEOTIDE SEQUENCE [LARGE SCALE GENOMIC DNA]</scope>
    <source>
        <strain evidence="3">YIM B02556</strain>
    </source>
</reference>
<evidence type="ECO:0000256" key="1">
    <source>
        <dbReference type="SAM" id="Phobius"/>
    </source>
</evidence>
<feature type="transmembrane region" description="Helical" evidence="1">
    <location>
        <begin position="38"/>
        <end position="60"/>
    </location>
</feature>
<dbReference type="Proteomes" id="UP000652760">
    <property type="component" value="Unassembled WGS sequence"/>
</dbReference>
<gene>
    <name evidence="2" type="ORF">JHL17_31900</name>
</gene>
<keyword evidence="1" id="KW-1133">Transmembrane helix</keyword>
<name>A0ABS1FEZ9_9PROT</name>
<evidence type="ECO:0000313" key="2">
    <source>
        <dbReference type="EMBL" id="MBK1842011.1"/>
    </source>
</evidence>
<dbReference type="RefSeq" id="WP_200198685.1">
    <property type="nucleotide sequence ID" value="NZ_JAENHM010000077.1"/>
</dbReference>
<keyword evidence="1" id="KW-0812">Transmembrane</keyword>
<dbReference type="EMBL" id="JAENHM010000077">
    <property type="protein sequence ID" value="MBK1842011.1"/>
    <property type="molecule type" value="Genomic_DNA"/>
</dbReference>
<accession>A0ABS1FEZ9</accession>
<evidence type="ECO:0008006" key="4">
    <source>
        <dbReference type="Google" id="ProtNLM"/>
    </source>
</evidence>
<proteinExistence type="predicted"/>
<keyword evidence="3" id="KW-1185">Reference proteome</keyword>
<feature type="transmembrane region" description="Helical" evidence="1">
    <location>
        <begin position="12"/>
        <end position="32"/>
    </location>
</feature>
<sequence>MTESIIHLGFWELLIGSVVTTYMLIAGGWVLAKAGRSPLWILLLLFPYLNILAVWTFAFIRWPFVDRRPASTETTPADGS</sequence>
<keyword evidence="1" id="KW-0472">Membrane</keyword>
<comment type="caution">
    <text evidence="2">The sequence shown here is derived from an EMBL/GenBank/DDBJ whole genome shotgun (WGS) entry which is preliminary data.</text>
</comment>
<evidence type="ECO:0000313" key="3">
    <source>
        <dbReference type="Proteomes" id="UP000652760"/>
    </source>
</evidence>
<protein>
    <recommendedName>
        <fullName evidence="4">DUF5652 domain-containing protein</fullName>
    </recommendedName>
</protein>